<name>A0A0F6Q742_9HYME</name>
<sequence>MSFTSAIMTSILFSRKDSPEWKPNSFLNKYLIENNSLYFARHLNSVSNAQSVYRPKTSFTAEGLTVPKDWTGEQLASTLPSSSAIQHMKLLHKLKQIEQYTQSNEYIQTRDVPMPMDADEYNDEDL</sequence>
<protein>
    <submittedName>
        <fullName evidence="1">U13-like protein</fullName>
    </submittedName>
</protein>
<dbReference type="EMBL" id="KP706797">
    <property type="protein sequence ID" value="AKD28057.1"/>
    <property type="molecule type" value="Genomic_DNA"/>
</dbReference>
<evidence type="ECO:0000313" key="1">
    <source>
        <dbReference type="EMBL" id="AKD28057.1"/>
    </source>
</evidence>
<accession>A0A0F6Q742</accession>
<gene>
    <name evidence="1" type="primary">U13L</name>
</gene>
<organism evidence="1">
    <name type="scientific">Glypta fumiferanae</name>
    <dbReference type="NCBI Taxonomy" id="389681"/>
    <lineage>
        <taxon>Eukaryota</taxon>
        <taxon>Metazoa</taxon>
        <taxon>Ecdysozoa</taxon>
        <taxon>Arthropoda</taxon>
        <taxon>Hexapoda</taxon>
        <taxon>Insecta</taxon>
        <taxon>Pterygota</taxon>
        <taxon>Neoptera</taxon>
        <taxon>Endopterygota</taxon>
        <taxon>Hymenoptera</taxon>
        <taxon>Apocrita</taxon>
        <taxon>Ichneumonoidea</taxon>
        <taxon>Ichneumonidae</taxon>
        <taxon>Banchinae</taxon>
        <taxon>Glypta</taxon>
    </lineage>
</organism>
<reference evidence="1" key="1">
    <citation type="journal article" date="2015" name="J. Virol.">
        <title>Genomic and Proteomic Analyses Indicate that Banchine and Campoplegine Polydnaviruses Have Similar, if Not Identical, Viral Ancestors.</title>
        <authorList>
            <person name="Beliveau C."/>
            <person name="Cohen A."/>
            <person name="Stewart D."/>
            <person name="Periquet G."/>
            <person name="Djoumad A."/>
            <person name="Kuhn L."/>
            <person name="Stoltz D."/>
            <person name="Volkoff A.-N."/>
            <person name="Herniou E."/>
            <person name="Drezen J.-M."/>
            <person name="Cusson M."/>
        </authorList>
    </citation>
    <scope>NUCLEOTIDE SEQUENCE</scope>
</reference>
<proteinExistence type="predicted"/>
<dbReference type="AlphaFoldDB" id="A0A0F6Q742"/>